<feature type="transmembrane region" description="Helical" evidence="1">
    <location>
        <begin position="226"/>
        <end position="245"/>
    </location>
</feature>
<feature type="transmembrane region" description="Helical" evidence="1">
    <location>
        <begin position="143"/>
        <end position="166"/>
    </location>
</feature>
<reference evidence="2" key="1">
    <citation type="submission" date="2022-06" db="EMBL/GenBank/DDBJ databases">
        <title>Complete genome sequence of Streptomyces nigrescens HEK616.</title>
        <authorList>
            <person name="Asamizu S."/>
            <person name="Onaka H."/>
        </authorList>
    </citation>
    <scope>NUCLEOTIDE SEQUENCE</scope>
    <source>
        <strain evidence="2">HEK616</strain>
    </source>
</reference>
<keyword evidence="1" id="KW-0812">Transmembrane</keyword>
<dbReference type="EMBL" id="AP026073">
    <property type="protein sequence ID" value="BDM71601.1"/>
    <property type="molecule type" value="Genomic_DNA"/>
</dbReference>
<feature type="transmembrane region" description="Helical" evidence="1">
    <location>
        <begin position="29"/>
        <end position="52"/>
    </location>
</feature>
<feature type="transmembrane region" description="Helical" evidence="1">
    <location>
        <begin position="79"/>
        <end position="98"/>
    </location>
</feature>
<organism evidence="2 3">
    <name type="scientific">Streptomyces nigrescens</name>
    <dbReference type="NCBI Taxonomy" id="1920"/>
    <lineage>
        <taxon>Bacteria</taxon>
        <taxon>Bacillati</taxon>
        <taxon>Actinomycetota</taxon>
        <taxon>Actinomycetes</taxon>
        <taxon>Kitasatosporales</taxon>
        <taxon>Streptomycetaceae</taxon>
        <taxon>Streptomyces</taxon>
    </lineage>
</organism>
<keyword evidence="3" id="KW-1185">Reference proteome</keyword>
<evidence type="ECO:0008006" key="4">
    <source>
        <dbReference type="Google" id="ProtNLM"/>
    </source>
</evidence>
<evidence type="ECO:0000313" key="3">
    <source>
        <dbReference type="Proteomes" id="UP001059597"/>
    </source>
</evidence>
<sequence length="344" mass="34925">MKGVKGMKGASGVGVGARARSGLASKGPWWALIAAFPFVAVLTTVVLVYVAVADRLPEPLATHFATGGRADGYGTAQDLLTLVPALLLISGAVFGALLQVRAFRPATPWLIAGGFATAAGIGYPSCLTLFLNDGVADASTVRLPLWQLPVALVVALAAGALGRLLAGAPPRQPDPASGGAPRLDLPAGTTAGWSHTVSSPLMAVLGVVLFGAGLAAGVLGAWPATLILTLAAALVLPFASVRVTVDRRGLTVAPALLPSRLRIRRVPLDRIKQATGRPIAALAEYGGWGYRIRPGGSGLILRSGDGIVVTLTGGRTFAVTVDDAATAAALLNTYADRARSQQGG</sequence>
<feature type="transmembrane region" description="Helical" evidence="1">
    <location>
        <begin position="201"/>
        <end position="220"/>
    </location>
</feature>
<keyword evidence="1" id="KW-1133">Transmembrane helix</keyword>
<feature type="transmembrane region" description="Helical" evidence="1">
    <location>
        <begin position="110"/>
        <end position="131"/>
    </location>
</feature>
<accession>A0ABN6R2J3</accession>
<evidence type="ECO:0000313" key="2">
    <source>
        <dbReference type="EMBL" id="BDM71601.1"/>
    </source>
</evidence>
<name>A0ABN6R2J3_STRNI</name>
<evidence type="ECO:0000256" key="1">
    <source>
        <dbReference type="SAM" id="Phobius"/>
    </source>
</evidence>
<keyword evidence="1" id="KW-0472">Membrane</keyword>
<proteinExistence type="predicted"/>
<protein>
    <recommendedName>
        <fullName evidence="4">DUF1648 domain-containing protein</fullName>
    </recommendedName>
</protein>
<gene>
    <name evidence="2" type="ORF">HEK616_50880</name>
</gene>
<dbReference type="Proteomes" id="UP001059597">
    <property type="component" value="Chromosome"/>
</dbReference>